<sequence>MEEKELHYLLLLAFNLSNKAIVSRTGRENLMPGQPKILEFLLAREGCTQKEIGEGCILDKSTVTSLLSRMEENGLVRKEAGEADRRISNIFLTEKGKKTAEKVKEICAGVDQEAWGDISEEERKRFLETFRKILLNLKRGER</sequence>
<evidence type="ECO:0000259" key="4">
    <source>
        <dbReference type="PROSITE" id="PS50995"/>
    </source>
</evidence>
<dbReference type="Gene3D" id="1.10.10.10">
    <property type="entry name" value="Winged helix-like DNA-binding domain superfamily/Winged helix DNA-binding domain"/>
    <property type="match status" value="1"/>
</dbReference>
<dbReference type="PANTHER" id="PTHR42756:SF1">
    <property type="entry name" value="TRANSCRIPTIONAL REPRESSOR OF EMRAB OPERON"/>
    <property type="match status" value="1"/>
</dbReference>
<dbReference type="SMART" id="SM00347">
    <property type="entry name" value="HTH_MARR"/>
    <property type="match status" value="1"/>
</dbReference>
<gene>
    <name evidence="5" type="ORF">FLB61_02545</name>
</gene>
<protein>
    <submittedName>
        <fullName evidence="5">MarR family transcriptional regulator</fullName>
    </submittedName>
</protein>
<accession>A0ABS7L4M1</accession>
<evidence type="ECO:0000313" key="6">
    <source>
        <dbReference type="Proteomes" id="UP000779049"/>
    </source>
</evidence>
<evidence type="ECO:0000313" key="5">
    <source>
        <dbReference type="EMBL" id="MBY0757985.1"/>
    </source>
</evidence>
<dbReference type="InterPro" id="IPR036390">
    <property type="entry name" value="WH_DNA-bd_sf"/>
</dbReference>
<dbReference type="SUPFAM" id="SSF46785">
    <property type="entry name" value="Winged helix' DNA-binding domain"/>
    <property type="match status" value="1"/>
</dbReference>
<dbReference type="InterPro" id="IPR023187">
    <property type="entry name" value="Tscrpt_reg_MarR-type_CS"/>
</dbReference>
<evidence type="ECO:0000256" key="1">
    <source>
        <dbReference type="ARBA" id="ARBA00023015"/>
    </source>
</evidence>
<dbReference type="PROSITE" id="PS01117">
    <property type="entry name" value="HTH_MARR_1"/>
    <property type="match status" value="1"/>
</dbReference>
<dbReference type="EMBL" id="VIRV01000002">
    <property type="protein sequence ID" value="MBY0757985.1"/>
    <property type="molecule type" value="Genomic_DNA"/>
</dbReference>
<dbReference type="PRINTS" id="PR00598">
    <property type="entry name" value="HTHMARR"/>
</dbReference>
<keyword evidence="3" id="KW-0804">Transcription</keyword>
<reference evidence="5 6" key="1">
    <citation type="journal article" date="2020" name="New Microbes New Infect">
        <title>Sellimonas caecigallum sp. nov., description and genome sequence of a new member of the Sellimonas genus isolated from the cecum of feral chicken.</title>
        <authorList>
            <person name="Wongkuna S."/>
            <person name="Ghimire S."/>
            <person name="Antony L."/>
            <person name="Chankhamhaengdecha S."/>
            <person name="Janvilisri T."/>
            <person name="Scaria J."/>
        </authorList>
    </citation>
    <scope>NUCLEOTIDE SEQUENCE [LARGE SCALE GENOMIC DNA]</scope>
    <source>
        <strain evidence="5 6">SW451</strain>
    </source>
</reference>
<proteinExistence type="predicted"/>
<dbReference type="InterPro" id="IPR036388">
    <property type="entry name" value="WH-like_DNA-bd_sf"/>
</dbReference>
<evidence type="ECO:0000256" key="3">
    <source>
        <dbReference type="ARBA" id="ARBA00023163"/>
    </source>
</evidence>
<keyword evidence="6" id="KW-1185">Reference proteome</keyword>
<dbReference type="PROSITE" id="PS50995">
    <property type="entry name" value="HTH_MARR_2"/>
    <property type="match status" value="1"/>
</dbReference>
<keyword evidence="2" id="KW-0238">DNA-binding</keyword>
<organism evidence="5 6">
    <name type="scientific">Sellimonas caecigallum</name>
    <dbReference type="NCBI Taxonomy" id="2592333"/>
    <lineage>
        <taxon>Bacteria</taxon>
        <taxon>Bacillati</taxon>
        <taxon>Bacillota</taxon>
        <taxon>Clostridia</taxon>
        <taxon>Lachnospirales</taxon>
        <taxon>Lachnospiraceae</taxon>
        <taxon>Sellimonas</taxon>
    </lineage>
</organism>
<dbReference type="Proteomes" id="UP000779049">
    <property type="component" value="Unassembled WGS sequence"/>
</dbReference>
<dbReference type="RefSeq" id="WP_087199769.1">
    <property type="nucleotide sequence ID" value="NZ_CP173660.1"/>
</dbReference>
<comment type="caution">
    <text evidence="5">The sequence shown here is derived from an EMBL/GenBank/DDBJ whole genome shotgun (WGS) entry which is preliminary data.</text>
</comment>
<evidence type="ECO:0000256" key="2">
    <source>
        <dbReference type="ARBA" id="ARBA00023125"/>
    </source>
</evidence>
<name>A0ABS7L4M1_9FIRM</name>
<feature type="domain" description="HTH marR-type" evidence="4">
    <location>
        <begin position="3"/>
        <end position="135"/>
    </location>
</feature>
<dbReference type="PANTHER" id="PTHR42756">
    <property type="entry name" value="TRANSCRIPTIONAL REGULATOR, MARR"/>
    <property type="match status" value="1"/>
</dbReference>
<dbReference type="Pfam" id="PF12802">
    <property type="entry name" value="MarR_2"/>
    <property type="match status" value="1"/>
</dbReference>
<dbReference type="InterPro" id="IPR000835">
    <property type="entry name" value="HTH_MarR-typ"/>
</dbReference>
<keyword evidence="1" id="KW-0805">Transcription regulation</keyword>